<dbReference type="Gene3D" id="3.30.870.10">
    <property type="entry name" value="Endonuclease Chain A"/>
    <property type="match status" value="1"/>
</dbReference>
<name>A0A2P8DES0_9ACTN</name>
<dbReference type="AlphaFoldDB" id="A0A2P8DES0"/>
<dbReference type="GO" id="GO:0043139">
    <property type="term" value="F:5'-3' DNA helicase activity"/>
    <property type="evidence" value="ECO:0007669"/>
    <property type="project" value="TreeGrafter"/>
</dbReference>
<keyword evidence="5" id="KW-0067">ATP-binding</keyword>
<dbReference type="EMBL" id="PYGA01000014">
    <property type="protein sequence ID" value="PSK95715.1"/>
    <property type="molecule type" value="Genomic_DNA"/>
</dbReference>
<dbReference type="SMART" id="SM00487">
    <property type="entry name" value="DEXDc"/>
    <property type="match status" value="1"/>
</dbReference>
<feature type="region of interest" description="Disordered" evidence="7">
    <location>
        <begin position="939"/>
        <end position="961"/>
    </location>
</feature>
<feature type="coiled-coil region" evidence="6">
    <location>
        <begin position="392"/>
        <end position="446"/>
    </location>
</feature>
<evidence type="ECO:0000256" key="7">
    <source>
        <dbReference type="SAM" id="MobiDB-lite"/>
    </source>
</evidence>
<dbReference type="Proteomes" id="UP000240542">
    <property type="component" value="Unassembled WGS sequence"/>
</dbReference>
<dbReference type="SUPFAM" id="SSF52540">
    <property type="entry name" value="P-loop containing nucleoside triphosphate hydrolases"/>
    <property type="match status" value="1"/>
</dbReference>
<dbReference type="InterPro" id="IPR025202">
    <property type="entry name" value="PLD-like_dom"/>
</dbReference>
<evidence type="ECO:0000313" key="9">
    <source>
        <dbReference type="EMBL" id="PSK95715.1"/>
    </source>
</evidence>
<keyword evidence="3" id="KW-0378">Hydrolase</keyword>
<dbReference type="RefSeq" id="WP_211301384.1">
    <property type="nucleotide sequence ID" value="NZ_PYGA01000014.1"/>
</dbReference>
<dbReference type="Pfam" id="PF13091">
    <property type="entry name" value="PLDc_2"/>
    <property type="match status" value="1"/>
</dbReference>
<keyword evidence="6" id="KW-0175">Coiled coil</keyword>
<dbReference type="InterPro" id="IPR047187">
    <property type="entry name" value="SF1_C_Upf1"/>
</dbReference>
<dbReference type="PROSITE" id="PS50035">
    <property type="entry name" value="PLD"/>
    <property type="match status" value="1"/>
</dbReference>
<dbReference type="Pfam" id="PF18974">
    <property type="entry name" value="DUF5710"/>
    <property type="match status" value="1"/>
</dbReference>
<dbReference type="GO" id="GO:0016787">
    <property type="term" value="F:hydrolase activity"/>
    <property type="evidence" value="ECO:0007669"/>
    <property type="project" value="UniProtKB-KW"/>
</dbReference>
<dbReference type="PANTHER" id="PTHR43788:SF8">
    <property type="entry name" value="DNA-BINDING PROTEIN SMUBP-2"/>
    <property type="match status" value="1"/>
</dbReference>
<organism evidence="9 10">
    <name type="scientific">Murinocardiopsis flavida</name>
    <dbReference type="NCBI Taxonomy" id="645275"/>
    <lineage>
        <taxon>Bacteria</taxon>
        <taxon>Bacillati</taxon>
        <taxon>Actinomycetota</taxon>
        <taxon>Actinomycetes</taxon>
        <taxon>Streptosporangiales</taxon>
        <taxon>Nocardiopsidaceae</taxon>
        <taxon>Murinocardiopsis</taxon>
    </lineage>
</organism>
<dbReference type="InterPro" id="IPR041677">
    <property type="entry name" value="DNA2/NAM7_AAA_11"/>
</dbReference>
<evidence type="ECO:0000256" key="1">
    <source>
        <dbReference type="ARBA" id="ARBA00007913"/>
    </source>
</evidence>
<dbReference type="SUPFAM" id="SSF56024">
    <property type="entry name" value="Phospholipase D/nuclease"/>
    <property type="match status" value="1"/>
</dbReference>
<protein>
    <submittedName>
        <fullName evidence="9">Phospholipase D-like protein</fullName>
    </submittedName>
</protein>
<accession>A0A2P8DES0</accession>
<evidence type="ECO:0000256" key="5">
    <source>
        <dbReference type="ARBA" id="ARBA00022840"/>
    </source>
</evidence>
<evidence type="ECO:0000256" key="3">
    <source>
        <dbReference type="ARBA" id="ARBA00022801"/>
    </source>
</evidence>
<dbReference type="GO" id="GO:0006793">
    <property type="term" value="P:phosphorus metabolic process"/>
    <property type="evidence" value="ECO:0007669"/>
    <property type="project" value="UniProtKB-ARBA"/>
</dbReference>
<evidence type="ECO:0000313" key="10">
    <source>
        <dbReference type="Proteomes" id="UP000240542"/>
    </source>
</evidence>
<evidence type="ECO:0000256" key="4">
    <source>
        <dbReference type="ARBA" id="ARBA00022806"/>
    </source>
</evidence>
<gene>
    <name evidence="9" type="ORF">CLV63_114148</name>
</gene>
<dbReference type="InterPro" id="IPR014001">
    <property type="entry name" value="Helicase_ATP-bd"/>
</dbReference>
<feature type="domain" description="PLD phosphodiesterase" evidence="8">
    <location>
        <begin position="884"/>
        <end position="911"/>
    </location>
</feature>
<dbReference type="InterPro" id="IPR050534">
    <property type="entry name" value="Coronavir_polyprotein_1ab"/>
</dbReference>
<keyword evidence="2" id="KW-0547">Nucleotide-binding</keyword>
<dbReference type="PANTHER" id="PTHR43788">
    <property type="entry name" value="DNA2/NAM7 HELICASE FAMILY MEMBER"/>
    <property type="match status" value="1"/>
</dbReference>
<dbReference type="Gene3D" id="3.40.50.300">
    <property type="entry name" value="P-loop containing nucleotide triphosphate hydrolases"/>
    <property type="match status" value="2"/>
</dbReference>
<proteinExistence type="inferred from homology"/>
<sequence>MPQSQGLPHPVPHFIRAVEAEIKASLSDAGSGEKVALHSGRRVTTGETGGDTHEYIFACRSWKDSFQPNDVLIRPSRSNAAWEAAEVSRFPDGTVHVSTGADLGAKPGNAQLREDDTAALRALLDRMGLAGTDESPVNLTTAGRILGAGTPAIQRHARSQDLIADYDRLPLNPQQRRAVEQALSSDTAFIWGPPGTGKTEVVSRIVEGTLHQGLRTLFLAPTNVAVDQALQRVCELVEGEEDFDTGLVQRAGTIALPALSEQYGSMISTAVVIGRLEARFTADAEQVRRQLDTVKEGLALHEEAAAASDGLRTLSADQQRAEAESAQSEQWARNAAAEGWAVEQQISETGPPSGLFAKRTAARLDQLRADAGRHRAAAAYYQGQQSDAAGRARRLTASIAAAKQRFDELSHRLRGVAPVERLRSQSEDLEEQIRHLDEERRKVAESVRKNCRVMGATVSKAVQTRSLIDAVDVVVIDEAAMVDLPSAWCAAGLAGRRVIVAGDFRQLPAVTKGSGSRSASPEQQAHSRQWMDRDAFHAAGLIRDGRALEGDPRLVRLDTQYRMDSTICAVVNEVAYPDAPLVTGRPGGSRLPISPLIDSPLILVDTGARRMGATKNRNGAHKSNHVHEAVIHELIRGLQYDTVLPARKATDLGGGERPTDRMAVIAPYRDQVTALKRSLKYRFGTDYEGLVDTVHRFQGSQRPLVVIDTVAGAGQKPGYFYEGAGLSSNTCRLLNVALSRAQDHLVVVADVAYLRGSLAAGCETLRMLDHLEQYAQALSVDDLVPFRSAADLSGLSAEELARPAFFPADEVRRAVEWDIAYARTSIDVYCPFLDPNPVDLWLRRLAPRAAQGLAVTVHTQAHEKGTRAAHQVQKIEGAGCKVATRERMHEKVLIIDGEVLWHGSLNLMANTGPTDLMMRITDPDSCARVRHIVERARMERPARPRHHPASQHRRETSGAAEANGVAVGDIVGGRLYLNVPYDDKELAKTQVRARWDKEKRLWHVDENTPRDQVERWL</sequence>
<dbReference type="InterPro" id="IPR043764">
    <property type="entry name" value="DUF5710"/>
</dbReference>
<comment type="caution">
    <text evidence="9">The sequence shown here is derived from an EMBL/GenBank/DDBJ whole genome shotgun (WGS) entry which is preliminary data.</text>
</comment>
<reference evidence="9 10" key="1">
    <citation type="submission" date="2018-03" db="EMBL/GenBank/DDBJ databases">
        <title>Genomic Encyclopedia of Archaeal and Bacterial Type Strains, Phase II (KMG-II): from individual species to whole genera.</title>
        <authorList>
            <person name="Goeker M."/>
        </authorList>
    </citation>
    <scope>NUCLEOTIDE SEQUENCE [LARGE SCALE GENOMIC DNA]</scope>
    <source>
        <strain evidence="9 10">DSM 45312</strain>
    </source>
</reference>
<dbReference type="InterPro" id="IPR027417">
    <property type="entry name" value="P-loop_NTPase"/>
</dbReference>
<keyword evidence="10" id="KW-1185">Reference proteome</keyword>
<dbReference type="CDD" id="cd18808">
    <property type="entry name" value="SF1_C_Upf1"/>
    <property type="match status" value="1"/>
</dbReference>
<evidence type="ECO:0000259" key="8">
    <source>
        <dbReference type="PROSITE" id="PS50035"/>
    </source>
</evidence>
<dbReference type="GO" id="GO:0005524">
    <property type="term" value="F:ATP binding"/>
    <property type="evidence" value="ECO:0007669"/>
    <property type="project" value="UniProtKB-KW"/>
</dbReference>
<dbReference type="InterPro" id="IPR001736">
    <property type="entry name" value="PLipase_D/transphosphatidylase"/>
</dbReference>
<dbReference type="Pfam" id="PF13086">
    <property type="entry name" value="AAA_11"/>
    <property type="match status" value="1"/>
</dbReference>
<keyword evidence="4" id="KW-0347">Helicase</keyword>
<dbReference type="Pfam" id="PF13087">
    <property type="entry name" value="AAA_12"/>
    <property type="match status" value="1"/>
</dbReference>
<dbReference type="InterPro" id="IPR041679">
    <property type="entry name" value="DNA2/NAM7-like_C"/>
</dbReference>
<evidence type="ECO:0000256" key="6">
    <source>
        <dbReference type="SAM" id="Coils"/>
    </source>
</evidence>
<comment type="similarity">
    <text evidence="1">Belongs to the DNA2/NAM7 helicase family.</text>
</comment>
<evidence type="ECO:0000256" key="2">
    <source>
        <dbReference type="ARBA" id="ARBA00022741"/>
    </source>
</evidence>